<dbReference type="GO" id="GO:0022857">
    <property type="term" value="F:transmembrane transporter activity"/>
    <property type="evidence" value="ECO:0007669"/>
    <property type="project" value="InterPro"/>
</dbReference>
<comment type="caution">
    <text evidence="6">The sequence shown here is derived from an EMBL/GenBank/DDBJ whole genome shotgun (WGS) entry which is preliminary data.</text>
</comment>
<protein>
    <submittedName>
        <fullName evidence="6">Uncharacterized protein</fullName>
    </submittedName>
</protein>
<feature type="transmembrane region" description="Helical" evidence="5">
    <location>
        <begin position="144"/>
        <end position="163"/>
    </location>
</feature>
<feature type="transmembrane region" description="Helical" evidence="5">
    <location>
        <begin position="175"/>
        <end position="192"/>
    </location>
</feature>
<name>X1I0I7_9ZZZZ</name>
<organism evidence="6">
    <name type="scientific">marine sediment metagenome</name>
    <dbReference type="NCBI Taxonomy" id="412755"/>
    <lineage>
        <taxon>unclassified sequences</taxon>
        <taxon>metagenomes</taxon>
        <taxon>ecological metagenomes</taxon>
    </lineage>
</organism>
<gene>
    <name evidence="6" type="ORF">S03H2_46232</name>
</gene>
<keyword evidence="3 5" id="KW-1133">Transmembrane helix</keyword>
<proteinExistence type="predicted"/>
<evidence type="ECO:0000256" key="4">
    <source>
        <dbReference type="ARBA" id="ARBA00023136"/>
    </source>
</evidence>
<reference evidence="6" key="1">
    <citation type="journal article" date="2014" name="Front. Microbiol.">
        <title>High frequency of phylogenetically diverse reductive dehalogenase-homologous genes in deep subseafloor sedimentary metagenomes.</title>
        <authorList>
            <person name="Kawai M."/>
            <person name="Futagami T."/>
            <person name="Toyoda A."/>
            <person name="Takaki Y."/>
            <person name="Nishi S."/>
            <person name="Hori S."/>
            <person name="Arai W."/>
            <person name="Tsubouchi T."/>
            <person name="Morono Y."/>
            <person name="Uchiyama I."/>
            <person name="Ito T."/>
            <person name="Fujiyama A."/>
            <person name="Inagaki F."/>
            <person name="Takami H."/>
        </authorList>
    </citation>
    <scope>NUCLEOTIDE SEQUENCE</scope>
    <source>
        <strain evidence="6">Expedition CK06-06</strain>
    </source>
</reference>
<evidence type="ECO:0000256" key="1">
    <source>
        <dbReference type="ARBA" id="ARBA00004141"/>
    </source>
</evidence>
<evidence type="ECO:0000256" key="5">
    <source>
        <dbReference type="SAM" id="Phobius"/>
    </source>
</evidence>
<sequence length="267" mass="30085">HKFVDGELGNASEYLAIAQHQDPSVTLDSLSQFSESYVNSLSQSYHYGFGVACISLIASMLIFWGFRKYYKQADFSEKQKAASEEHKDQVIKLTPEQTKQRLIALGLIFSVAIFFWMSFHQNGLCMTFFARDYTVPSVDRPTNLLFDLFGLLPAFLSVVGLIFLFRKKSDVRTRIIGAVAFVGFAFLAYIRYQGYDDVNPFTPQKFQHFNPFFIVALTPIIVGLFHYLGRKGKEPSAPKKIGIGMIITSVGFLIMVFGSLSLLGYSP</sequence>
<accession>X1I0I7</accession>
<dbReference type="Pfam" id="PF00854">
    <property type="entry name" value="PTR2"/>
    <property type="match status" value="1"/>
</dbReference>
<keyword evidence="4 5" id="KW-0472">Membrane</keyword>
<evidence type="ECO:0000256" key="3">
    <source>
        <dbReference type="ARBA" id="ARBA00022989"/>
    </source>
</evidence>
<evidence type="ECO:0000313" key="6">
    <source>
        <dbReference type="EMBL" id="GAH75921.1"/>
    </source>
</evidence>
<feature type="transmembrane region" description="Helical" evidence="5">
    <location>
        <begin position="241"/>
        <end position="265"/>
    </location>
</feature>
<comment type="subcellular location">
    <subcellularLocation>
        <location evidence="1">Membrane</location>
        <topology evidence="1">Multi-pass membrane protein</topology>
    </subcellularLocation>
</comment>
<keyword evidence="2 5" id="KW-0812">Transmembrane</keyword>
<dbReference type="AlphaFoldDB" id="X1I0I7"/>
<dbReference type="InterPro" id="IPR036259">
    <property type="entry name" value="MFS_trans_sf"/>
</dbReference>
<feature type="transmembrane region" description="Helical" evidence="5">
    <location>
        <begin position="45"/>
        <end position="66"/>
    </location>
</feature>
<dbReference type="GO" id="GO:0016020">
    <property type="term" value="C:membrane"/>
    <property type="evidence" value="ECO:0007669"/>
    <property type="project" value="UniProtKB-SubCell"/>
</dbReference>
<dbReference type="Gene3D" id="1.20.1250.20">
    <property type="entry name" value="MFS general substrate transporter like domains"/>
    <property type="match status" value="2"/>
</dbReference>
<feature type="transmembrane region" description="Helical" evidence="5">
    <location>
        <begin position="212"/>
        <end position="229"/>
    </location>
</feature>
<feature type="non-terminal residue" evidence="6">
    <location>
        <position position="1"/>
    </location>
</feature>
<evidence type="ECO:0000256" key="2">
    <source>
        <dbReference type="ARBA" id="ARBA00022692"/>
    </source>
</evidence>
<feature type="transmembrane region" description="Helical" evidence="5">
    <location>
        <begin position="102"/>
        <end position="119"/>
    </location>
</feature>
<dbReference type="EMBL" id="BARU01029013">
    <property type="protein sequence ID" value="GAH75921.1"/>
    <property type="molecule type" value="Genomic_DNA"/>
</dbReference>
<feature type="non-terminal residue" evidence="6">
    <location>
        <position position="267"/>
    </location>
</feature>
<dbReference type="InterPro" id="IPR000109">
    <property type="entry name" value="POT_fam"/>
</dbReference>